<evidence type="ECO:0000256" key="2">
    <source>
        <dbReference type="ARBA" id="ARBA00022475"/>
    </source>
</evidence>
<feature type="transmembrane region" description="Helical" evidence="6">
    <location>
        <begin position="368"/>
        <end position="391"/>
    </location>
</feature>
<dbReference type="GO" id="GO:0030420">
    <property type="term" value="P:establishment of competence for transformation"/>
    <property type="evidence" value="ECO:0007669"/>
    <property type="project" value="InterPro"/>
</dbReference>
<feature type="transmembrane region" description="Helical" evidence="6">
    <location>
        <begin position="263"/>
        <end position="280"/>
    </location>
</feature>
<evidence type="ECO:0000313" key="9">
    <source>
        <dbReference type="Proteomes" id="UP000631300"/>
    </source>
</evidence>
<sequence length="728" mass="81080">MTIIAPHAVGGLTPLRPAIFIAHGLAVGTLWMASVGHWYYAWQLPRDKIQQDVTLSGTVVDARCRPDGHTYTLTTRVFKARGWPGRRAVRLHEQSDYPCLQAGTRITATVVLKPAYGTANPIGFNFQQYLTSQGIVATGYVRQRHVVFVPAPSLRQRLQRLIQSRDHDYQRWLLLLLTGDKSKLRAEDWALLRRTGTGHLFSISGLHLGIIAAALFPLTGFIVGLLVSRCTWIPTRAIWPLTLLAVALLTGLYAQIAGAALPVIRAWVLLIIGLLLALTRRNWNGLHVGLCMLSACIILFPLSVLSAGFYLSSGAVLAIWLLLWRYRWYQLRWYQLLWRLQLALSLTLLPVVVSWFSVMSVSAIPVNLLLVPLMSVVLPVLLLLLLLAWGIPPVSDSSLWLAHRIMGSLIDAVAWLDKGLPVPLTLFPPNNLMVIVAVITLLVVLPPFAYRRLAIALLTLPLAFSFVPFSSRFMHVHVLDAGQGTAVIVTRGRHAMVVDTGPAHNGVAPVTEYALIPLLKRHRLHLDHIIVSHNDNDHAGGAKALQDYLNRAGQSPRWYRPHQGCYAGKTLHWQQVEVHFLWPERGSAMAGNNGSCVVMLDVGAQRLLLPGDIERSAEYSLLAGTPGLRASIMLAPHHGSDTSSTGALIEAVSPQTVIFTQGFENRWGFPERAVVERYRARGVRMMASSESGYIRLTFAPQRPVRIESMRHTLRPRWYFRARQFHTMD</sequence>
<gene>
    <name evidence="8" type="ORF">GCM10007391_21970</name>
</gene>
<dbReference type="EMBL" id="BMXP01000005">
    <property type="protein sequence ID" value="GGW87838.1"/>
    <property type="molecule type" value="Genomic_DNA"/>
</dbReference>
<dbReference type="InterPro" id="IPR004477">
    <property type="entry name" value="ComEC_N"/>
</dbReference>
<dbReference type="SUPFAM" id="SSF56281">
    <property type="entry name" value="Metallo-hydrolase/oxidoreductase"/>
    <property type="match status" value="1"/>
</dbReference>
<dbReference type="Gene3D" id="3.60.15.10">
    <property type="entry name" value="Ribonuclease Z/Hydroxyacylglutathione hydrolase-like"/>
    <property type="match status" value="2"/>
</dbReference>
<feature type="transmembrane region" description="Helical" evidence="6">
    <location>
        <begin position="453"/>
        <end position="471"/>
    </location>
</feature>
<evidence type="ECO:0000256" key="1">
    <source>
        <dbReference type="ARBA" id="ARBA00004651"/>
    </source>
</evidence>
<feature type="transmembrane region" description="Helical" evidence="6">
    <location>
        <begin position="237"/>
        <end position="256"/>
    </location>
</feature>
<dbReference type="Pfam" id="PF00753">
    <property type="entry name" value="Lactamase_B"/>
    <property type="match status" value="1"/>
</dbReference>
<dbReference type="InterPro" id="IPR025405">
    <property type="entry name" value="DUF4131"/>
</dbReference>
<dbReference type="Proteomes" id="UP000631300">
    <property type="component" value="Unassembled WGS sequence"/>
</dbReference>
<keyword evidence="9" id="KW-1185">Reference proteome</keyword>
<evidence type="ECO:0000256" key="3">
    <source>
        <dbReference type="ARBA" id="ARBA00022692"/>
    </source>
</evidence>
<dbReference type="NCBIfam" id="TIGR00360">
    <property type="entry name" value="ComEC_N-term"/>
    <property type="match status" value="1"/>
</dbReference>
<dbReference type="SMART" id="SM00849">
    <property type="entry name" value="Lactamase_B"/>
    <property type="match status" value="1"/>
</dbReference>
<dbReference type="AlphaFoldDB" id="A0A918JLB3"/>
<dbReference type="InterPro" id="IPR052159">
    <property type="entry name" value="Competence_DNA_uptake"/>
</dbReference>
<dbReference type="Pfam" id="PF03772">
    <property type="entry name" value="Competence"/>
    <property type="match status" value="1"/>
</dbReference>
<name>A0A918JLB3_9ALTE</name>
<feature type="transmembrane region" description="Helical" evidence="6">
    <location>
        <begin position="292"/>
        <end position="324"/>
    </location>
</feature>
<dbReference type="InterPro" id="IPR001279">
    <property type="entry name" value="Metallo-B-lactamas"/>
</dbReference>
<feature type="domain" description="Metallo-beta-lactamase" evidence="7">
    <location>
        <begin position="483"/>
        <end position="661"/>
    </location>
</feature>
<feature type="transmembrane region" description="Helical" evidence="6">
    <location>
        <begin position="398"/>
        <end position="416"/>
    </location>
</feature>
<keyword evidence="5 6" id="KW-0472">Membrane</keyword>
<dbReference type="CDD" id="cd07731">
    <property type="entry name" value="ComA-like_MBL-fold"/>
    <property type="match status" value="1"/>
</dbReference>
<feature type="transmembrane region" description="Helical" evidence="6">
    <location>
        <begin position="200"/>
        <end position="225"/>
    </location>
</feature>
<reference evidence="8" key="2">
    <citation type="submission" date="2020-09" db="EMBL/GenBank/DDBJ databases">
        <authorList>
            <person name="Sun Q."/>
            <person name="Kim S."/>
        </authorList>
    </citation>
    <scope>NUCLEOTIDE SEQUENCE</scope>
    <source>
        <strain evidence="8">KCTC 22164</strain>
    </source>
</reference>
<evidence type="ECO:0000256" key="5">
    <source>
        <dbReference type="ARBA" id="ARBA00023136"/>
    </source>
</evidence>
<dbReference type="GO" id="GO:0005886">
    <property type="term" value="C:plasma membrane"/>
    <property type="evidence" value="ECO:0007669"/>
    <property type="project" value="UniProtKB-SubCell"/>
</dbReference>
<dbReference type="NCBIfam" id="TIGR00361">
    <property type="entry name" value="ComEC_Rec2"/>
    <property type="match status" value="1"/>
</dbReference>
<keyword evidence="2" id="KW-1003">Cell membrane</keyword>
<dbReference type="InterPro" id="IPR035681">
    <property type="entry name" value="ComA-like_MBL"/>
</dbReference>
<proteinExistence type="predicted"/>
<comment type="caution">
    <text evidence="8">The sequence shown here is derived from an EMBL/GenBank/DDBJ whole genome shotgun (WGS) entry which is preliminary data.</text>
</comment>
<feature type="transmembrane region" description="Helical" evidence="6">
    <location>
        <begin position="428"/>
        <end position="446"/>
    </location>
</feature>
<accession>A0A918JLB3</accession>
<dbReference type="InterPro" id="IPR036866">
    <property type="entry name" value="RibonucZ/Hydroxyglut_hydro"/>
</dbReference>
<evidence type="ECO:0000256" key="6">
    <source>
        <dbReference type="SAM" id="Phobius"/>
    </source>
</evidence>
<dbReference type="PANTHER" id="PTHR30619">
    <property type="entry name" value="DNA INTERNALIZATION/COMPETENCE PROTEIN COMEC/REC2"/>
    <property type="match status" value="1"/>
</dbReference>
<dbReference type="PANTHER" id="PTHR30619:SF1">
    <property type="entry name" value="RECOMBINATION PROTEIN 2"/>
    <property type="match status" value="1"/>
</dbReference>
<feature type="transmembrane region" description="Helical" evidence="6">
    <location>
        <begin position="336"/>
        <end position="356"/>
    </location>
</feature>
<organism evidence="8 9">
    <name type="scientific">Alteromonas halophila</name>
    <dbReference type="NCBI Taxonomy" id="516698"/>
    <lineage>
        <taxon>Bacteria</taxon>
        <taxon>Pseudomonadati</taxon>
        <taxon>Pseudomonadota</taxon>
        <taxon>Gammaproteobacteria</taxon>
        <taxon>Alteromonadales</taxon>
        <taxon>Alteromonadaceae</taxon>
        <taxon>Alteromonas/Salinimonas group</taxon>
        <taxon>Alteromonas</taxon>
    </lineage>
</organism>
<evidence type="ECO:0000259" key="7">
    <source>
        <dbReference type="SMART" id="SM00849"/>
    </source>
</evidence>
<evidence type="ECO:0000256" key="4">
    <source>
        <dbReference type="ARBA" id="ARBA00022989"/>
    </source>
</evidence>
<reference evidence="8" key="1">
    <citation type="journal article" date="2014" name="Int. J. Syst. Evol. Microbiol.">
        <title>Complete genome sequence of Corynebacterium casei LMG S-19264T (=DSM 44701T), isolated from a smear-ripened cheese.</title>
        <authorList>
            <consortium name="US DOE Joint Genome Institute (JGI-PGF)"/>
            <person name="Walter F."/>
            <person name="Albersmeier A."/>
            <person name="Kalinowski J."/>
            <person name="Ruckert C."/>
        </authorList>
    </citation>
    <scope>NUCLEOTIDE SEQUENCE</scope>
    <source>
        <strain evidence="8">KCTC 22164</strain>
    </source>
</reference>
<dbReference type="InterPro" id="IPR004797">
    <property type="entry name" value="Competence_ComEC/Rec2"/>
</dbReference>
<comment type="subcellular location">
    <subcellularLocation>
        <location evidence="1">Cell membrane</location>
        <topology evidence="1">Multi-pass membrane protein</topology>
    </subcellularLocation>
</comment>
<evidence type="ECO:0000313" key="8">
    <source>
        <dbReference type="EMBL" id="GGW87838.1"/>
    </source>
</evidence>
<keyword evidence="4 6" id="KW-1133">Transmembrane helix</keyword>
<protein>
    <submittedName>
        <fullName evidence="8">DNA internalization-related competence protein ComEC/Rec2</fullName>
    </submittedName>
</protein>
<keyword evidence="3 6" id="KW-0812">Transmembrane</keyword>
<feature type="transmembrane region" description="Helical" evidence="6">
    <location>
        <begin position="20"/>
        <end position="40"/>
    </location>
</feature>
<dbReference type="Pfam" id="PF13567">
    <property type="entry name" value="DUF4131"/>
    <property type="match status" value="1"/>
</dbReference>